<accession>A0A1N7Q137</accession>
<dbReference type="AlphaFoldDB" id="A0A1N7Q137"/>
<evidence type="ECO:0000313" key="2">
    <source>
        <dbReference type="Proteomes" id="UP000186221"/>
    </source>
</evidence>
<organism evidence="1 2">
    <name type="scientific">Rhodobacter aestuarii</name>
    <dbReference type="NCBI Taxonomy" id="453582"/>
    <lineage>
        <taxon>Bacteria</taxon>
        <taxon>Pseudomonadati</taxon>
        <taxon>Pseudomonadota</taxon>
        <taxon>Alphaproteobacteria</taxon>
        <taxon>Rhodobacterales</taxon>
        <taxon>Rhodobacter group</taxon>
        <taxon>Rhodobacter</taxon>
    </lineage>
</organism>
<reference evidence="2" key="1">
    <citation type="submission" date="2017-01" db="EMBL/GenBank/DDBJ databases">
        <authorList>
            <person name="Varghese N."/>
            <person name="Submissions S."/>
        </authorList>
    </citation>
    <scope>NUCLEOTIDE SEQUENCE [LARGE SCALE GENOMIC DNA]</scope>
    <source>
        <strain evidence="2">DSM 19945</strain>
    </source>
</reference>
<proteinExistence type="predicted"/>
<keyword evidence="2" id="KW-1185">Reference proteome</keyword>
<dbReference type="InterPro" id="IPR014915">
    <property type="entry name" value="Phage_TLS_TfmB"/>
</dbReference>
<dbReference type="STRING" id="453582.SAMN05421580_11268"/>
<name>A0A1N7Q137_9RHOB</name>
<evidence type="ECO:0000313" key="1">
    <source>
        <dbReference type="EMBL" id="SIT16604.1"/>
    </source>
</evidence>
<dbReference type="Pfam" id="PF08809">
    <property type="entry name" value="DUF1799"/>
    <property type="match status" value="1"/>
</dbReference>
<protein>
    <submittedName>
        <fullName evidence="1">Uncharacterized protein</fullName>
    </submittedName>
</protein>
<dbReference type="RefSeq" id="WP_245826579.1">
    <property type="nucleotide sequence ID" value="NZ_FTOG01000012.1"/>
</dbReference>
<gene>
    <name evidence="1" type="ORF">SAMN05421580_11268</name>
</gene>
<dbReference type="EMBL" id="FTOG01000012">
    <property type="protein sequence ID" value="SIT16604.1"/>
    <property type="molecule type" value="Genomic_DNA"/>
</dbReference>
<sequence>MAEAVIEVWAGNWRAFCAFLDLSSQWRWQFDGERRWLSLDYAGVDVVLRRGGYDDVNFSDLQLMERAAIDAFEGR</sequence>
<dbReference type="Proteomes" id="UP000186221">
    <property type="component" value="Unassembled WGS sequence"/>
</dbReference>